<evidence type="ECO:0000313" key="8">
    <source>
        <dbReference type="Proteomes" id="UP000179129"/>
    </source>
</evidence>
<dbReference type="AlphaFoldDB" id="A0A1F5YR46"/>
<dbReference type="InterPro" id="IPR051449">
    <property type="entry name" value="ABC-2_transporter_component"/>
</dbReference>
<dbReference type="GO" id="GO:0140359">
    <property type="term" value="F:ABC-type transporter activity"/>
    <property type="evidence" value="ECO:0007669"/>
    <property type="project" value="InterPro"/>
</dbReference>
<evidence type="ECO:0000256" key="1">
    <source>
        <dbReference type="ARBA" id="ARBA00004651"/>
    </source>
</evidence>
<keyword evidence="2" id="KW-1003">Cell membrane</keyword>
<feature type="transmembrane region" description="Helical" evidence="6">
    <location>
        <begin position="154"/>
        <end position="175"/>
    </location>
</feature>
<comment type="caution">
    <text evidence="7">The sequence shown here is derived from an EMBL/GenBank/DDBJ whole genome shotgun (WGS) entry which is preliminary data.</text>
</comment>
<keyword evidence="5 6" id="KW-0472">Membrane</keyword>
<comment type="subcellular location">
    <subcellularLocation>
        <location evidence="1">Cell membrane</location>
        <topology evidence="1">Multi-pass membrane protein</topology>
    </subcellularLocation>
</comment>
<dbReference type="PANTHER" id="PTHR30294">
    <property type="entry name" value="MEMBRANE COMPONENT OF ABC TRANSPORTER YHHJ-RELATED"/>
    <property type="match status" value="1"/>
</dbReference>
<dbReference type="STRING" id="1817867.A3F83_01265"/>
<protein>
    <recommendedName>
        <fullName evidence="9">ABC transporter permease</fullName>
    </recommendedName>
</protein>
<dbReference type="EMBL" id="MFIX01000183">
    <property type="protein sequence ID" value="OGG02467.1"/>
    <property type="molecule type" value="Genomic_DNA"/>
</dbReference>
<name>A0A1F5YR46_9BACT</name>
<feature type="transmembrane region" description="Helical" evidence="6">
    <location>
        <begin position="182"/>
        <end position="199"/>
    </location>
</feature>
<keyword evidence="3 6" id="KW-0812">Transmembrane</keyword>
<evidence type="ECO:0000313" key="7">
    <source>
        <dbReference type="EMBL" id="OGG02467.1"/>
    </source>
</evidence>
<organism evidence="7 8">
    <name type="scientific">Candidatus Glassbacteria bacterium RIFCSPLOWO2_12_FULL_58_11</name>
    <dbReference type="NCBI Taxonomy" id="1817867"/>
    <lineage>
        <taxon>Bacteria</taxon>
        <taxon>Candidatus Glassiibacteriota</taxon>
    </lineage>
</organism>
<accession>A0A1F5YR46</accession>
<proteinExistence type="predicted"/>
<evidence type="ECO:0000256" key="2">
    <source>
        <dbReference type="ARBA" id="ARBA00022475"/>
    </source>
</evidence>
<dbReference type="Proteomes" id="UP000179129">
    <property type="component" value="Unassembled WGS sequence"/>
</dbReference>
<evidence type="ECO:0000256" key="6">
    <source>
        <dbReference type="SAM" id="Phobius"/>
    </source>
</evidence>
<sequence length="259" mass="29555">MRNIISIFWREYKSYFASPIAYVVIGVFLILISNRFIYKFNDFVKFTFQATGEAVNYQMLVPKFSINDSVIRYIFQEIRTISLFLLPMITMRLFAEERKTGTLELLLTSPLTIAQLVLGKFLAGFILFLTMIVPTVAFHFFLFQYGNPDLGPILTGYAGTIFYGASVISVGILISSVTENQIIAGALTFGAFLFLWIVGRVGESTFTFWNRLANYISVTGHFDNFAMGILDSRDVIFYLSLTFFGLFLTYQVVASLRWR</sequence>
<reference evidence="7 8" key="1">
    <citation type="journal article" date="2016" name="Nat. Commun.">
        <title>Thousands of microbial genomes shed light on interconnected biogeochemical processes in an aquifer system.</title>
        <authorList>
            <person name="Anantharaman K."/>
            <person name="Brown C.T."/>
            <person name="Hug L.A."/>
            <person name="Sharon I."/>
            <person name="Castelle C.J."/>
            <person name="Probst A.J."/>
            <person name="Thomas B.C."/>
            <person name="Singh A."/>
            <person name="Wilkins M.J."/>
            <person name="Karaoz U."/>
            <person name="Brodie E.L."/>
            <person name="Williams K.H."/>
            <person name="Hubbard S.S."/>
            <person name="Banfield J.F."/>
        </authorList>
    </citation>
    <scope>NUCLEOTIDE SEQUENCE [LARGE SCALE GENOMIC DNA]</scope>
</reference>
<keyword evidence="4 6" id="KW-1133">Transmembrane helix</keyword>
<dbReference type="Pfam" id="PF12679">
    <property type="entry name" value="ABC2_membrane_2"/>
    <property type="match status" value="1"/>
</dbReference>
<dbReference type="GO" id="GO:0005886">
    <property type="term" value="C:plasma membrane"/>
    <property type="evidence" value="ECO:0007669"/>
    <property type="project" value="UniProtKB-SubCell"/>
</dbReference>
<evidence type="ECO:0008006" key="9">
    <source>
        <dbReference type="Google" id="ProtNLM"/>
    </source>
</evidence>
<feature type="transmembrane region" description="Helical" evidence="6">
    <location>
        <begin position="20"/>
        <end position="38"/>
    </location>
</feature>
<feature type="transmembrane region" description="Helical" evidence="6">
    <location>
        <begin position="116"/>
        <end position="142"/>
    </location>
</feature>
<evidence type="ECO:0000256" key="5">
    <source>
        <dbReference type="ARBA" id="ARBA00023136"/>
    </source>
</evidence>
<evidence type="ECO:0000256" key="3">
    <source>
        <dbReference type="ARBA" id="ARBA00022692"/>
    </source>
</evidence>
<evidence type="ECO:0000256" key="4">
    <source>
        <dbReference type="ARBA" id="ARBA00022989"/>
    </source>
</evidence>
<feature type="transmembrane region" description="Helical" evidence="6">
    <location>
        <begin position="235"/>
        <end position="256"/>
    </location>
</feature>
<gene>
    <name evidence="7" type="ORF">A3F83_01265</name>
</gene>
<dbReference type="PANTHER" id="PTHR30294:SF29">
    <property type="entry name" value="MULTIDRUG ABC TRANSPORTER PERMEASE YBHS-RELATED"/>
    <property type="match status" value="1"/>
</dbReference>